<keyword evidence="5" id="KW-1185">Reference proteome</keyword>
<evidence type="ECO:0000313" key="4">
    <source>
        <dbReference type="EMBL" id="QSX09126.1"/>
    </source>
</evidence>
<gene>
    <name evidence="4" type="ORF">J0B03_03395</name>
</gene>
<evidence type="ECO:0000313" key="5">
    <source>
        <dbReference type="Proteomes" id="UP000663499"/>
    </source>
</evidence>
<dbReference type="Pfam" id="PF00583">
    <property type="entry name" value="Acetyltransf_1"/>
    <property type="match status" value="1"/>
</dbReference>
<dbReference type="EMBL" id="CP071444">
    <property type="protein sequence ID" value="QSX09126.1"/>
    <property type="molecule type" value="Genomic_DNA"/>
</dbReference>
<evidence type="ECO:0000259" key="3">
    <source>
        <dbReference type="PROSITE" id="PS51186"/>
    </source>
</evidence>
<name>A0A974XG92_9FIRM</name>
<dbReference type="CDD" id="cd04301">
    <property type="entry name" value="NAT_SF"/>
    <property type="match status" value="1"/>
</dbReference>
<dbReference type="InterPro" id="IPR016181">
    <property type="entry name" value="Acyl_CoA_acyltransferase"/>
</dbReference>
<dbReference type="InterPro" id="IPR000182">
    <property type="entry name" value="GNAT_dom"/>
</dbReference>
<accession>A0A974XG92</accession>
<dbReference type="PANTHER" id="PTHR43877">
    <property type="entry name" value="AMINOALKYLPHOSPHONATE N-ACETYLTRANSFERASE-RELATED-RELATED"/>
    <property type="match status" value="1"/>
</dbReference>
<dbReference type="AlphaFoldDB" id="A0A974XG92"/>
<dbReference type="InterPro" id="IPR050832">
    <property type="entry name" value="Bact_Acetyltransf"/>
</dbReference>
<keyword evidence="1" id="KW-0808">Transferase</keyword>
<evidence type="ECO:0000256" key="1">
    <source>
        <dbReference type="ARBA" id="ARBA00022679"/>
    </source>
</evidence>
<protein>
    <submittedName>
        <fullName evidence="4">GNAT family N-acetyltransferase</fullName>
    </submittedName>
</protein>
<dbReference type="Gene3D" id="3.40.630.30">
    <property type="match status" value="1"/>
</dbReference>
<reference evidence="4" key="1">
    <citation type="submission" date="2021-03" db="EMBL/GenBank/DDBJ databases">
        <title>Alkalibacter marinus sp. nov., isolated from tidal flat sediment.</title>
        <authorList>
            <person name="Namirimu T."/>
            <person name="Yang J.-A."/>
            <person name="Yang S.-H."/>
            <person name="Kim Y.-J."/>
            <person name="Kwon K.K."/>
        </authorList>
    </citation>
    <scope>NUCLEOTIDE SEQUENCE</scope>
    <source>
        <strain evidence="4">ES005</strain>
    </source>
</reference>
<dbReference type="RefSeq" id="WP_207300465.1">
    <property type="nucleotide sequence ID" value="NZ_CP071444.1"/>
</dbReference>
<proteinExistence type="predicted"/>
<feature type="domain" description="N-acetyltransferase" evidence="3">
    <location>
        <begin position="2"/>
        <end position="171"/>
    </location>
</feature>
<dbReference type="Proteomes" id="UP000663499">
    <property type="component" value="Chromosome"/>
</dbReference>
<evidence type="ECO:0000256" key="2">
    <source>
        <dbReference type="ARBA" id="ARBA00023315"/>
    </source>
</evidence>
<dbReference type="PROSITE" id="PS51186">
    <property type="entry name" value="GNAT"/>
    <property type="match status" value="1"/>
</dbReference>
<dbReference type="SUPFAM" id="SSF55729">
    <property type="entry name" value="Acyl-CoA N-acyltransferases (Nat)"/>
    <property type="match status" value="1"/>
</dbReference>
<organism evidence="4 5">
    <name type="scientific">Alkalibacter rhizosphaerae</name>
    <dbReference type="NCBI Taxonomy" id="2815577"/>
    <lineage>
        <taxon>Bacteria</taxon>
        <taxon>Bacillati</taxon>
        <taxon>Bacillota</taxon>
        <taxon>Clostridia</taxon>
        <taxon>Eubacteriales</taxon>
        <taxon>Eubacteriaceae</taxon>
        <taxon>Alkalibacter</taxon>
    </lineage>
</organism>
<keyword evidence="2" id="KW-0012">Acyltransferase</keyword>
<dbReference type="GO" id="GO:0016747">
    <property type="term" value="F:acyltransferase activity, transferring groups other than amino-acyl groups"/>
    <property type="evidence" value="ECO:0007669"/>
    <property type="project" value="InterPro"/>
</dbReference>
<dbReference type="KEGG" id="alka:J0B03_03395"/>
<sequence>MWDIRRCKGKDVFLLQEMSVQTYYETFGGSSTIEDMQQYLDGAYNTRKLMDELKNPNTLFFFALWDGELAGYMKLNLPEAQSDIKDPESLEIERFYIAKRFHRRKLGSKLMSRAMEVAREQKKRYIWLGVWEHNVRAQHFYRHMGFRIFGKHPFQMGSKTETDFLMRKDLSAGTGETPDFHYGSNSNGYGL</sequence>